<dbReference type="Pfam" id="PF08668">
    <property type="entry name" value="HDOD"/>
    <property type="match status" value="1"/>
</dbReference>
<evidence type="ECO:0000256" key="1">
    <source>
        <dbReference type="ARBA" id="ARBA00001946"/>
    </source>
</evidence>
<dbReference type="NCBIfam" id="TIGR00254">
    <property type="entry name" value="GGDEF"/>
    <property type="match status" value="1"/>
</dbReference>
<dbReference type="AlphaFoldDB" id="A0A857GUC5"/>
<dbReference type="InterPro" id="IPR050469">
    <property type="entry name" value="Diguanylate_Cyclase"/>
</dbReference>
<dbReference type="Proteomes" id="UP000463949">
    <property type="component" value="Chromosome"/>
</dbReference>
<accession>A0A857GUC5</accession>
<proteinExistence type="predicted"/>
<evidence type="ECO:0000259" key="4">
    <source>
        <dbReference type="PROSITE" id="PS50887"/>
    </source>
</evidence>
<dbReference type="GO" id="GO:0052621">
    <property type="term" value="F:diguanylate cyclase activity"/>
    <property type="evidence" value="ECO:0007669"/>
    <property type="project" value="UniProtKB-EC"/>
</dbReference>
<dbReference type="RefSeq" id="WP_159343377.1">
    <property type="nucleotide sequence ID" value="NZ_CP024621.1"/>
</dbReference>
<dbReference type="GO" id="GO:1902201">
    <property type="term" value="P:negative regulation of bacterial-type flagellum-dependent cell motility"/>
    <property type="evidence" value="ECO:0007669"/>
    <property type="project" value="TreeGrafter"/>
</dbReference>
<dbReference type="Gene3D" id="1.10.3210.10">
    <property type="entry name" value="Hypothetical protein af1432"/>
    <property type="match status" value="1"/>
</dbReference>
<evidence type="ECO:0000313" key="6">
    <source>
        <dbReference type="EMBL" id="QHD51151.1"/>
    </source>
</evidence>
<comment type="cofactor">
    <cofactor evidence="1">
        <name>Mg(2+)</name>
        <dbReference type="ChEBI" id="CHEBI:18420"/>
    </cofactor>
</comment>
<dbReference type="SUPFAM" id="SSF109604">
    <property type="entry name" value="HD-domain/PDEase-like"/>
    <property type="match status" value="1"/>
</dbReference>
<dbReference type="Pfam" id="PF00990">
    <property type="entry name" value="GGDEF"/>
    <property type="match status" value="1"/>
</dbReference>
<evidence type="ECO:0000259" key="5">
    <source>
        <dbReference type="PROSITE" id="PS51833"/>
    </source>
</evidence>
<dbReference type="PANTHER" id="PTHR45138:SF9">
    <property type="entry name" value="DIGUANYLATE CYCLASE DGCM-RELATED"/>
    <property type="match status" value="1"/>
</dbReference>
<dbReference type="KEGG" id="hmd:CTT34_16435"/>
<protein>
    <recommendedName>
        <fullName evidence="2">diguanylate cyclase</fullName>
        <ecNumber evidence="2">2.7.7.65</ecNumber>
    </recommendedName>
</protein>
<dbReference type="InterPro" id="IPR043128">
    <property type="entry name" value="Rev_trsase/Diguanyl_cyclase"/>
</dbReference>
<gene>
    <name evidence="6" type="ORF">CTT34_16435</name>
</gene>
<dbReference type="InterPro" id="IPR013976">
    <property type="entry name" value="HDOD"/>
</dbReference>
<dbReference type="PROSITE" id="PS50887">
    <property type="entry name" value="GGDEF"/>
    <property type="match status" value="1"/>
</dbReference>
<dbReference type="InterPro" id="IPR000160">
    <property type="entry name" value="GGDEF_dom"/>
</dbReference>
<name>A0A857GUC5_9GAMM</name>
<dbReference type="EC" id="2.7.7.65" evidence="2"/>
<dbReference type="PROSITE" id="PS51833">
    <property type="entry name" value="HDOD"/>
    <property type="match status" value="1"/>
</dbReference>
<dbReference type="Gene3D" id="3.30.70.270">
    <property type="match status" value="1"/>
</dbReference>
<evidence type="ECO:0000256" key="3">
    <source>
        <dbReference type="ARBA" id="ARBA00034247"/>
    </source>
</evidence>
<evidence type="ECO:0000313" key="7">
    <source>
        <dbReference type="Proteomes" id="UP000463949"/>
    </source>
</evidence>
<sequence>MTGPTAVSETLYTSLANQLPSFLSSALLQCKRLPTLPAVALKVLDISRSGDATLSDYARAIEYDPALTARVMSVANSVHYLRAAQPPHTCFEATQRLGLDVTLATVLSFCLFEHGHTARSRQHFWQRAVTAAVTASYLAQQLCPHQSGSVFTSALLQDIGMLALQTAYPTDADLLYGTEHTSHLHTLQMERRYFGCDHALVGAWLLAKWGAHDALVQAIHGSHDGLDTEDNAALCLRVSGSVADAWLSANPAQALAGVIRQLQALAPASEWAMSGLLAHLEQSLPPLMDTLGLSQPVPVDSVALLQEAQQLLFEHTLMLSARLDAQQKARKTLLNDYAMLEQRSRIDPLTQLANRAWLEEQLRARFHLCLSTKRTMSVVFIDLDHFKVLNDRFGHQAGDEVLTRFGKMLASLIRVGDLAGRYGGEEFLVILPDEDAEGARRFAERITRRLQERPMARIEQEALYVSVSIGVACLTDGGFGNERELIDAADQSMYFIKRSGRGGVSVYGH</sequence>
<dbReference type="GO" id="GO:0005886">
    <property type="term" value="C:plasma membrane"/>
    <property type="evidence" value="ECO:0007669"/>
    <property type="project" value="TreeGrafter"/>
</dbReference>
<dbReference type="CDD" id="cd01949">
    <property type="entry name" value="GGDEF"/>
    <property type="match status" value="1"/>
</dbReference>
<feature type="domain" description="GGDEF" evidence="4">
    <location>
        <begin position="374"/>
        <end position="509"/>
    </location>
</feature>
<dbReference type="PANTHER" id="PTHR45138">
    <property type="entry name" value="REGULATORY COMPONENTS OF SENSORY TRANSDUCTION SYSTEM"/>
    <property type="match status" value="1"/>
</dbReference>
<organism evidence="6 7">
    <name type="scientific">Vreelandella aquamarina</name>
    <dbReference type="NCBI Taxonomy" id="77097"/>
    <lineage>
        <taxon>Bacteria</taxon>
        <taxon>Pseudomonadati</taxon>
        <taxon>Pseudomonadota</taxon>
        <taxon>Gammaproteobacteria</taxon>
        <taxon>Oceanospirillales</taxon>
        <taxon>Halomonadaceae</taxon>
        <taxon>Vreelandella</taxon>
    </lineage>
</organism>
<dbReference type="SMART" id="SM00267">
    <property type="entry name" value="GGDEF"/>
    <property type="match status" value="1"/>
</dbReference>
<dbReference type="InterPro" id="IPR029787">
    <property type="entry name" value="Nucleotide_cyclase"/>
</dbReference>
<feature type="domain" description="HDOD" evidence="5">
    <location>
        <begin position="33"/>
        <end position="225"/>
    </location>
</feature>
<comment type="catalytic activity">
    <reaction evidence="3">
        <text>2 GTP = 3',3'-c-di-GMP + 2 diphosphate</text>
        <dbReference type="Rhea" id="RHEA:24898"/>
        <dbReference type="ChEBI" id="CHEBI:33019"/>
        <dbReference type="ChEBI" id="CHEBI:37565"/>
        <dbReference type="ChEBI" id="CHEBI:58805"/>
        <dbReference type="EC" id="2.7.7.65"/>
    </reaction>
</comment>
<evidence type="ECO:0000256" key="2">
    <source>
        <dbReference type="ARBA" id="ARBA00012528"/>
    </source>
</evidence>
<reference evidence="6 7" key="1">
    <citation type="submission" date="2017-10" db="EMBL/GenBank/DDBJ databases">
        <title>Coral associated bacteria.</title>
        <authorList>
            <person name="Wang X."/>
        </authorList>
    </citation>
    <scope>NUCLEOTIDE SEQUENCE [LARGE SCALE GENOMIC DNA]</scope>
    <source>
        <strain evidence="6 7">SCSIO 43005</strain>
    </source>
</reference>
<dbReference type="EMBL" id="CP024621">
    <property type="protein sequence ID" value="QHD51151.1"/>
    <property type="molecule type" value="Genomic_DNA"/>
</dbReference>
<dbReference type="SUPFAM" id="SSF55073">
    <property type="entry name" value="Nucleotide cyclase"/>
    <property type="match status" value="1"/>
</dbReference>
<dbReference type="OrthoDB" id="9803824at2"/>
<dbReference type="FunFam" id="3.30.70.270:FF:000001">
    <property type="entry name" value="Diguanylate cyclase domain protein"/>
    <property type="match status" value="1"/>
</dbReference>
<dbReference type="GO" id="GO:0043709">
    <property type="term" value="P:cell adhesion involved in single-species biofilm formation"/>
    <property type="evidence" value="ECO:0007669"/>
    <property type="project" value="TreeGrafter"/>
</dbReference>